<keyword evidence="2" id="KW-1185">Reference proteome</keyword>
<sequence>MATKSSIKLLINNKSRRVIFAEAGKEFVDFIFSLLALPIGSVIKLLSSASMQGSIGNLYQSVQNIDSVYLLPNKEKSSLLEPKIYLSGSPSNLLLEGENNSLHPKMYVCQGSGCSTASLEKNAVCPTCKHYFNREKTLVFPSKETVEMGTSTGESGGFVRGVVTYMITDNLEVTPMSSISSITLINKFGINNSKVELSEKVVHLGMNEGLELLKASPQSNKVLTDVFLRKWLKSYVVSLICFLLKTYLIF</sequence>
<proteinExistence type="predicted"/>
<gene>
    <name evidence="1" type="ORF">LUZ62_017701</name>
</gene>
<reference evidence="1" key="1">
    <citation type="submission" date="2022-08" db="EMBL/GenBank/DDBJ databases">
        <authorList>
            <person name="Marques A."/>
        </authorList>
    </citation>
    <scope>NUCLEOTIDE SEQUENCE</scope>
    <source>
        <strain evidence="1">RhyPub2mFocal</strain>
        <tissue evidence="1">Leaves</tissue>
    </source>
</reference>
<organism evidence="1 2">
    <name type="scientific">Rhynchospora pubera</name>
    <dbReference type="NCBI Taxonomy" id="906938"/>
    <lineage>
        <taxon>Eukaryota</taxon>
        <taxon>Viridiplantae</taxon>
        <taxon>Streptophyta</taxon>
        <taxon>Embryophyta</taxon>
        <taxon>Tracheophyta</taxon>
        <taxon>Spermatophyta</taxon>
        <taxon>Magnoliopsida</taxon>
        <taxon>Liliopsida</taxon>
        <taxon>Poales</taxon>
        <taxon>Cyperaceae</taxon>
        <taxon>Cyperoideae</taxon>
        <taxon>Rhynchosporeae</taxon>
        <taxon>Rhynchospora</taxon>
    </lineage>
</organism>
<accession>A0AAV8GLI3</accession>
<evidence type="ECO:0000313" key="2">
    <source>
        <dbReference type="Proteomes" id="UP001140206"/>
    </source>
</evidence>
<dbReference type="InterPro" id="IPR007750">
    <property type="entry name" value="DUF674"/>
</dbReference>
<evidence type="ECO:0000313" key="1">
    <source>
        <dbReference type="EMBL" id="KAJ4805135.1"/>
    </source>
</evidence>
<dbReference type="PANTHER" id="PTHR33103:SF46">
    <property type="entry name" value="OS05G0115600 PROTEIN"/>
    <property type="match status" value="1"/>
</dbReference>
<comment type="caution">
    <text evidence="1">The sequence shown here is derived from an EMBL/GenBank/DDBJ whole genome shotgun (WGS) entry which is preliminary data.</text>
</comment>
<dbReference type="Proteomes" id="UP001140206">
    <property type="component" value="Chromosome 1"/>
</dbReference>
<dbReference type="Pfam" id="PF05056">
    <property type="entry name" value="DUF674"/>
    <property type="match status" value="1"/>
</dbReference>
<dbReference type="EMBL" id="JAMFTS010000001">
    <property type="protein sequence ID" value="KAJ4805135.1"/>
    <property type="molecule type" value="Genomic_DNA"/>
</dbReference>
<name>A0AAV8GLI3_9POAL</name>
<dbReference type="AlphaFoldDB" id="A0AAV8GLI3"/>
<protein>
    <recommendedName>
        <fullName evidence="3">DUF674 domain-containing protein</fullName>
    </recommendedName>
</protein>
<dbReference type="PANTHER" id="PTHR33103">
    <property type="entry name" value="OS01G0153900 PROTEIN"/>
    <property type="match status" value="1"/>
</dbReference>
<evidence type="ECO:0008006" key="3">
    <source>
        <dbReference type="Google" id="ProtNLM"/>
    </source>
</evidence>